<reference evidence="2" key="1">
    <citation type="submission" date="2022-06" db="EMBL/GenBank/DDBJ databases">
        <title>Akkermansia biwalacus sp. nov., an anaerobic mucin-degrading bacterium isolated from human intestine.</title>
        <authorList>
            <person name="Kobayashi Y."/>
            <person name="Inoue S."/>
            <person name="Kawahara T."/>
            <person name="Kohda N."/>
        </authorList>
    </citation>
    <scope>NUCLEOTIDE SEQUENCE</scope>
    <source>
        <strain evidence="2">WON2089</strain>
    </source>
</reference>
<evidence type="ECO:0000256" key="1">
    <source>
        <dbReference type="SAM" id="Phobius"/>
    </source>
</evidence>
<keyword evidence="1" id="KW-0472">Membrane</keyword>
<evidence type="ECO:0008006" key="4">
    <source>
        <dbReference type="Google" id="ProtNLM"/>
    </source>
</evidence>
<dbReference type="EMBL" id="AP025943">
    <property type="protein sequence ID" value="BDL42524.1"/>
    <property type="molecule type" value="Genomic_DNA"/>
</dbReference>
<proteinExistence type="predicted"/>
<evidence type="ECO:0000313" key="2">
    <source>
        <dbReference type="EMBL" id="BDL42524.1"/>
    </source>
</evidence>
<gene>
    <name evidence="2" type="ORF">Abiwalacus_00980</name>
</gene>
<feature type="transmembrane region" description="Helical" evidence="1">
    <location>
        <begin position="107"/>
        <end position="129"/>
    </location>
</feature>
<keyword evidence="1" id="KW-1133">Transmembrane helix</keyword>
<keyword evidence="3" id="KW-1185">Reference proteome</keyword>
<dbReference type="Proteomes" id="UP001062263">
    <property type="component" value="Chromosome"/>
</dbReference>
<keyword evidence="1" id="KW-0812">Transmembrane</keyword>
<name>A0ABM7ZCV8_9BACT</name>
<protein>
    <recommendedName>
        <fullName evidence="4">Peptidase A2 domain-containing protein</fullName>
    </recommendedName>
</protein>
<accession>A0ABM7ZCV8</accession>
<sequence length="150" mass="17136">MTVPYRYSYNGEACGSLEEMLNQYRMATHDSRISLLNGEGAYMEASLAGSGLHCCGVGIETKNYICPREMTFEELSEEFRLFDSGADYSFVMQEWIMLHDSFSLLPVFIKWIAVAAVLDAVIILIFFGVPENHVLHYSHILDTFSRFLPW</sequence>
<organism evidence="2 3">
    <name type="scientific">Akkermansia biwaensis</name>
    <dbReference type="NCBI Taxonomy" id="2946555"/>
    <lineage>
        <taxon>Bacteria</taxon>
        <taxon>Pseudomonadati</taxon>
        <taxon>Verrucomicrobiota</taxon>
        <taxon>Verrucomicrobiia</taxon>
        <taxon>Verrucomicrobiales</taxon>
        <taxon>Akkermansiaceae</taxon>
        <taxon>Akkermansia</taxon>
    </lineage>
</organism>
<evidence type="ECO:0000313" key="3">
    <source>
        <dbReference type="Proteomes" id="UP001062263"/>
    </source>
</evidence>